<dbReference type="EMBL" id="FQUW01000005">
    <property type="protein sequence ID" value="SHE38130.1"/>
    <property type="molecule type" value="Genomic_DNA"/>
</dbReference>
<evidence type="ECO:0000256" key="4">
    <source>
        <dbReference type="ARBA" id="ARBA00013673"/>
    </source>
</evidence>
<comment type="function">
    <text evidence="10 12">Specifically methylates the N3 position of the uracil ring of uridine 1498 (m3U1498) in 16S rRNA. Acts on the fully assembled 30S ribosomal subunit.</text>
</comment>
<protein>
    <recommendedName>
        <fullName evidence="4 12">Ribosomal RNA small subunit methyltransferase E</fullName>
        <ecNumber evidence="3 12">2.1.1.193</ecNumber>
    </recommendedName>
</protein>
<accession>A0A1M4T179</accession>
<evidence type="ECO:0000256" key="2">
    <source>
        <dbReference type="ARBA" id="ARBA00005528"/>
    </source>
</evidence>
<dbReference type="NCBIfam" id="TIGR00046">
    <property type="entry name" value="RsmE family RNA methyltransferase"/>
    <property type="match status" value="1"/>
</dbReference>
<proteinExistence type="inferred from homology"/>
<dbReference type="Proteomes" id="UP000184196">
    <property type="component" value="Unassembled WGS sequence"/>
</dbReference>
<dbReference type="GO" id="GO:0070042">
    <property type="term" value="F:rRNA (uridine-N3-)-methyltransferase activity"/>
    <property type="evidence" value="ECO:0007669"/>
    <property type="project" value="TreeGrafter"/>
</dbReference>
<dbReference type="GO" id="GO:0005737">
    <property type="term" value="C:cytoplasm"/>
    <property type="evidence" value="ECO:0007669"/>
    <property type="project" value="UniProtKB-SubCell"/>
</dbReference>
<dbReference type="InterPro" id="IPR046887">
    <property type="entry name" value="RsmE_PUA-like"/>
</dbReference>
<keyword evidence="9 12" id="KW-0949">S-adenosyl-L-methionine</keyword>
<dbReference type="Gene3D" id="3.40.1280.10">
    <property type="match status" value="1"/>
</dbReference>
<dbReference type="NCBIfam" id="NF008709">
    <property type="entry name" value="PRK11713.7-4"/>
    <property type="match status" value="1"/>
</dbReference>
<dbReference type="InterPro" id="IPR006700">
    <property type="entry name" value="RsmE"/>
</dbReference>
<evidence type="ECO:0000256" key="5">
    <source>
        <dbReference type="ARBA" id="ARBA00022490"/>
    </source>
</evidence>
<comment type="catalytic activity">
    <reaction evidence="11 12">
        <text>uridine(1498) in 16S rRNA + S-adenosyl-L-methionine = N(3)-methyluridine(1498) in 16S rRNA + S-adenosyl-L-homocysteine + H(+)</text>
        <dbReference type="Rhea" id="RHEA:42920"/>
        <dbReference type="Rhea" id="RHEA-COMP:10283"/>
        <dbReference type="Rhea" id="RHEA-COMP:10284"/>
        <dbReference type="ChEBI" id="CHEBI:15378"/>
        <dbReference type="ChEBI" id="CHEBI:57856"/>
        <dbReference type="ChEBI" id="CHEBI:59789"/>
        <dbReference type="ChEBI" id="CHEBI:65315"/>
        <dbReference type="ChEBI" id="CHEBI:74502"/>
        <dbReference type="EC" id="2.1.1.193"/>
    </reaction>
</comment>
<keyword evidence="6 12" id="KW-0698">rRNA processing</keyword>
<evidence type="ECO:0000256" key="9">
    <source>
        <dbReference type="ARBA" id="ARBA00022691"/>
    </source>
</evidence>
<gene>
    <name evidence="15" type="ORF">SAMN02745218_00200</name>
</gene>
<evidence type="ECO:0000256" key="11">
    <source>
        <dbReference type="ARBA" id="ARBA00047944"/>
    </source>
</evidence>
<evidence type="ECO:0000313" key="15">
    <source>
        <dbReference type="EMBL" id="SHE38130.1"/>
    </source>
</evidence>
<dbReference type="SUPFAM" id="SSF88697">
    <property type="entry name" value="PUA domain-like"/>
    <property type="match status" value="1"/>
</dbReference>
<comment type="subcellular location">
    <subcellularLocation>
        <location evidence="1 12">Cytoplasm</location>
    </subcellularLocation>
</comment>
<dbReference type="PANTHER" id="PTHR30027">
    <property type="entry name" value="RIBOSOMAL RNA SMALL SUBUNIT METHYLTRANSFERASE E"/>
    <property type="match status" value="1"/>
</dbReference>
<dbReference type="GO" id="GO:0070475">
    <property type="term" value="P:rRNA base methylation"/>
    <property type="evidence" value="ECO:0007669"/>
    <property type="project" value="TreeGrafter"/>
</dbReference>
<keyword evidence="5 12" id="KW-0963">Cytoplasm</keyword>
<dbReference type="InterPro" id="IPR015947">
    <property type="entry name" value="PUA-like_sf"/>
</dbReference>
<dbReference type="PANTHER" id="PTHR30027:SF3">
    <property type="entry name" value="16S RRNA (URACIL(1498)-N(3))-METHYLTRANSFERASE"/>
    <property type="match status" value="1"/>
</dbReference>
<keyword evidence="7 12" id="KW-0489">Methyltransferase</keyword>
<evidence type="ECO:0000256" key="12">
    <source>
        <dbReference type="PIRNR" id="PIRNR015601"/>
    </source>
</evidence>
<dbReference type="InterPro" id="IPR029028">
    <property type="entry name" value="Alpha/beta_knot_MTases"/>
</dbReference>
<dbReference type="Pfam" id="PF04452">
    <property type="entry name" value="Methyltrans_RNA"/>
    <property type="match status" value="1"/>
</dbReference>
<dbReference type="PIRSF" id="PIRSF015601">
    <property type="entry name" value="MTase_slr0722"/>
    <property type="match status" value="1"/>
</dbReference>
<evidence type="ECO:0000256" key="8">
    <source>
        <dbReference type="ARBA" id="ARBA00022679"/>
    </source>
</evidence>
<dbReference type="NCBIfam" id="NF008692">
    <property type="entry name" value="PRK11713.1-5"/>
    <property type="match status" value="1"/>
</dbReference>
<dbReference type="CDD" id="cd18084">
    <property type="entry name" value="RsmE-like"/>
    <property type="match status" value="1"/>
</dbReference>
<evidence type="ECO:0000259" key="13">
    <source>
        <dbReference type="Pfam" id="PF04452"/>
    </source>
</evidence>
<dbReference type="EC" id="2.1.1.193" evidence="3 12"/>
<dbReference type="InterPro" id="IPR046886">
    <property type="entry name" value="RsmE_MTase_dom"/>
</dbReference>
<evidence type="ECO:0000259" key="14">
    <source>
        <dbReference type="Pfam" id="PF20260"/>
    </source>
</evidence>
<evidence type="ECO:0000256" key="6">
    <source>
        <dbReference type="ARBA" id="ARBA00022552"/>
    </source>
</evidence>
<dbReference type="SUPFAM" id="SSF75217">
    <property type="entry name" value="alpha/beta knot"/>
    <property type="match status" value="1"/>
</dbReference>
<evidence type="ECO:0000256" key="10">
    <source>
        <dbReference type="ARBA" id="ARBA00025699"/>
    </source>
</evidence>
<dbReference type="InterPro" id="IPR029026">
    <property type="entry name" value="tRNA_m1G_MTases_N"/>
</dbReference>
<feature type="domain" description="Ribosomal RNA small subunit methyltransferase E methyltransferase" evidence="13">
    <location>
        <begin position="85"/>
        <end position="249"/>
    </location>
</feature>
<evidence type="ECO:0000256" key="1">
    <source>
        <dbReference type="ARBA" id="ARBA00004496"/>
    </source>
</evidence>
<evidence type="ECO:0000256" key="7">
    <source>
        <dbReference type="ARBA" id="ARBA00022603"/>
    </source>
</evidence>
<evidence type="ECO:0000256" key="3">
    <source>
        <dbReference type="ARBA" id="ARBA00012328"/>
    </source>
</evidence>
<dbReference type="AlphaFoldDB" id="A0A1M4T179"/>
<comment type="similarity">
    <text evidence="2 12">Belongs to the RNA methyltransferase RsmE family.</text>
</comment>
<feature type="domain" description="Ribosomal RNA small subunit methyltransferase E PUA-like" evidence="14">
    <location>
        <begin position="30"/>
        <end position="75"/>
    </location>
</feature>
<sequence>MVRTGRPRGVPAIGYFFVSPEQITGRRVIITGSDVVHISRVLRLVPGDVITVMDGQGNGYRVRLTGSDRGVVEGEILEHFIPGGEAPLRVTLIQGLSKGDKMDIIIQKSTELGVSCIIPLACTRSVVRLAPDKARDRQRRWQRIALEAAKQSRRATVPRVAGIMDLPEALNLIPPGALALMPWEEERERSLKAVLRGRTCEEVFIFIGPEGGFAMEEVAMAREKGVYSVSLGPRILRTETAGLAALTMILYELGDLGGDG</sequence>
<evidence type="ECO:0000313" key="16">
    <source>
        <dbReference type="Proteomes" id="UP000184196"/>
    </source>
</evidence>
<dbReference type="Pfam" id="PF20260">
    <property type="entry name" value="PUA_4"/>
    <property type="match status" value="1"/>
</dbReference>
<reference evidence="16" key="1">
    <citation type="submission" date="2016-11" db="EMBL/GenBank/DDBJ databases">
        <authorList>
            <person name="Varghese N."/>
            <person name="Submissions S."/>
        </authorList>
    </citation>
    <scope>NUCLEOTIDE SEQUENCE [LARGE SCALE GENOMIC DNA]</scope>
    <source>
        <strain evidence="16">DSM 11792</strain>
    </source>
</reference>
<keyword evidence="8 12" id="KW-0808">Transferase</keyword>
<organism evidence="15 16">
    <name type="scientific">Desulfofundulus australicus DSM 11792</name>
    <dbReference type="NCBI Taxonomy" id="1121425"/>
    <lineage>
        <taxon>Bacteria</taxon>
        <taxon>Bacillati</taxon>
        <taxon>Bacillota</taxon>
        <taxon>Clostridia</taxon>
        <taxon>Eubacteriales</taxon>
        <taxon>Peptococcaceae</taxon>
        <taxon>Desulfofundulus</taxon>
    </lineage>
</organism>
<name>A0A1M4T179_9FIRM</name>
<keyword evidence="16" id="KW-1185">Reference proteome</keyword>